<dbReference type="WBParaSite" id="Pan_g8608.t1">
    <property type="protein sequence ID" value="Pan_g8608.t1"/>
    <property type="gene ID" value="Pan_g8608"/>
</dbReference>
<keyword evidence="1" id="KW-1185">Reference proteome</keyword>
<accession>A0A7E4W9M3</accession>
<reference evidence="2" key="2">
    <citation type="submission" date="2020-10" db="UniProtKB">
        <authorList>
            <consortium name="WormBaseParasite"/>
        </authorList>
    </citation>
    <scope>IDENTIFICATION</scope>
</reference>
<organism evidence="1 2">
    <name type="scientific">Panagrellus redivivus</name>
    <name type="common">Microworm</name>
    <dbReference type="NCBI Taxonomy" id="6233"/>
    <lineage>
        <taxon>Eukaryota</taxon>
        <taxon>Metazoa</taxon>
        <taxon>Ecdysozoa</taxon>
        <taxon>Nematoda</taxon>
        <taxon>Chromadorea</taxon>
        <taxon>Rhabditida</taxon>
        <taxon>Tylenchina</taxon>
        <taxon>Panagrolaimomorpha</taxon>
        <taxon>Panagrolaimoidea</taxon>
        <taxon>Panagrolaimidae</taxon>
        <taxon>Panagrellus</taxon>
    </lineage>
</organism>
<protein>
    <submittedName>
        <fullName evidence="2">Uncharacterized protein</fullName>
    </submittedName>
</protein>
<reference evidence="1" key="1">
    <citation type="journal article" date="2013" name="Genetics">
        <title>The draft genome and transcriptome of Panagrellus redivivus are shaped by the harsh demands of a free-living lifestyle.</title>
        <authorList>
            <person name="Srinivasan J."/>
            <person name="Dillman A.R."/>
            <person name="Macchietto M.G."/>
            <person name="Heikkinen L."/>
            <person name="Lakso M."/>
            <person name="Fracchia K.M."/>
            <person name="Antoshechkin I."/>
            <person name="Mortazavi A."/>
            <person name="Wong G."/>
            <person name="Sternberg P.W."/>
        </authorList>
    </citation>
    <scope>NUCLEOTIDE SEQUENCE [LARGE SCALE GENOMIC DNA]</scope>
    <source>
        <strain evidence="1">MT8872</strain>
    </source>
</reference>
<evidence type="ECO:0000313" key="2">
    <source>
        <dbReference type="WBParaSite" id="Pan_g8608.t1"/>
    </source>
</evidence>
<dbReference type="Proteomes" id="UP000492821">
    <property type="component" value="Unassembled WGS sequence"/>
</dbReference>
<evidence type="ECO:0000313" key="1">
    <source>
        <dbReference type="Proteomes" id="UP000492821"/>
    </source>
</evidence>
<dbReference type="AlphaFoldDB" id="A0A7E4W9M3"/>
<sequence>MPYPISKLAYGLRCRLGRLTTPVERYNLQIAAGDSSICPPICQQVDKRGDLEFLCENSAVSVVAASGPATGFSSFYMFYG</sequence>
<proteinExistence type="predicted"/>
<name>A0A7E4W9M3_PANRE</name>